<gene>
    <name evidence="1" type="ORF">ACH5RR_017316</name>
</gene>
<name>A0ABD3A133_9GENT</name>
<dbReference type="Proteomes" id="UP001630127">
    <property type="component" value="Unassembled WGS sequence"/>
</dbReference>
<comment type="caution">
    <text evidence="1">The sequence shown here is derived from an EMBL/GenBank/DDBJ whole genome shotgun (WGS) entry which is preliminary data.</text>
</comment>
<dbReference type="AlphaFoldDB" id="A0ABD3A133"/>
<evidence type="ECO:0000313" key="2">
    <source>
        <dbReference type="Proteomes" id="UP001630127"/>
    </source>
</evidence>
<keyword evidence="2" id="KW-1185">Reference proteome</keyword>
<evidence type="ECO:0000313" key="1">
    <source>
        <dbReference type="EMBL" id="KAL3524482.1"/>
    </source>
</evidence>
<dbReference type="EMBL" id="JBJUIK010000007">
    <property type="protein sequence ID" value="KAL3524482.1"/>
    <property type="molecule type" value="Genomic_DNA"/>
</dbReference>
<accession>A0ABD3A133</accession>
<sequence length="188" mass="20584">MLRKKGGKIRRNYCKQYAGHNKTNCPLKVRENELKGAENQVKHADAVEQSISVGYIIEGTVAEQTEGAAREQVEKKTRQQVDEALINQMYEGKIVDESTNGDKKAKVQTQTTTFDVNRGPFINSSTCSKVTHGPSVNSSTFSQGQRYVSLSSLQATAGHVFNSLGTGSVDLHDDVTQVVNNKRSPPGK</sequence>
<organism evidence="1 2">
    <name type="scientific">Cinchona calisaya</name>
    <dbReference type="NCBI Taxonomy" id="153742"/>
    <lineage>
        <taxon>Eukaryota</taxon>
        <taxon>Viridiplantae</taxon>
        <taxon>Streptophyta</taxon>
        <taxon>Embryophyta</taxon>
        <taxon>Tracheophyta</taxon>
        <taxon>Spermatophyta</taxon>
        <taxon>Magnoliopsida</taxon>
        <taxon>eudicotyledons</taxon>
        <taxon>Gunneridae</taxon>
        <taxon>Pentapetalae</taxon>
        <taxon>asterids</taxon>
        <taxon>lamiids</taxon>
        <taxon>Gentianales</taxon>
        <taxon>Rubiaceae</taxon>
        <taxon>Cinchonoideae</taxon>
        <taxon>Cinchoneae</taxon>
        <taxon>Cinchona</taxon>
    </lineage>
</organism>
<proteinExistence type="predicted"/>
<protein>
    <submittedName>
        <fullName evidence="1">Uncharacterized protein</fullName>
    </submittedName>
</protein>
<reference evidence="1 2" key="1">
    <citation type="submission" date="2024-11" db="EMBL/GenBank/DDBJ databases">
        <title>A near-complete genome assembly of Cinchona calisaya.</title>
        <authorList>
            <person name="Lian D.C."/>
            <person name="Zhao X.W."/>
            <person name="Wei L."/>
        </authorList>
    </citation>
    <scope>NUCLEOTIDE SEQUENCE [LARGE SCALE GENOMIC DNA]</scope>
    <source>
        <tissue evidence="1">Nenye</tissue>
    </source>
</reference>